<feature type="compositionally biased region" description="Acidic residues" evidence="9">
    <location>
        <begin position="543"/>
        <end position="561"/>
    </location>
</feature>
<dbReference type="InterPro" id="IPR021110">
    <property type="entry name" value="DNA_rep_checkpnt_protein"/>
</dbReference>
<gene>
    <name evidence="10" type="ORF">HRR80_004540</name>
</gene>
<keyword evidence="6 8" id="KW-0131">Cell cycle</keyword>
<dbReference type="Pfam" id="PF11719">
    <property type="entry name" value="Drc1-Sld2"/>
    <property type="match status" value="1"/>
</dbReference>
<feature type="compositionally biased region" description="Polar residues" evidence="9">
    <location>
        <begin position="379"/>
        <end position="391"/>
    </location>
</feature>
<evidence type="ECO:0000256" key="2">
    <source>
        <dbReference type="ARBA" id="ARBA00007276"/>
    </source>
</evidence>
<keyword evidence="4 8" id="KW-0235">DNA replication</keyword>
<comment type="function">
    <text evidence="7 8">Has a role in the initiation of DNA replication. Required at S-phase checkpoint.</text>
</comment>
<proteinExistence type="inferred from homology"/>
<evidence type="ECO:0000256" key="7">
    <source>
        <dbReference type="ARBA" id="ARBA00025253"/>
    </source>
</evidence>
<feature type="region of interest" description="Disordered" evidence="9">
    <location>
        <begin position="279"/>
        <end position="313"/>
    </location>
</feature>
<dbReference type="PANTHER" id="PTHR28124">
    <property type="entry name" value="DNA REPLICATION REGULATOR SLD2"/>
    <property type="match status" value="1"/>
</dbReference>
<feature type="compositionally biased region" description="Basic residues" evidence="9">
    <location>
        <begin position="624"/>
        <end position="644"/>
    </location>
</feature>
<evidence type="ECO:0000256" key="1">
    <source>
        <dbReference type="ARBA" id="ARBA00004123"/>
    </source>
</evidence>
<dbReference type="InterPro" id="IPR040203">
    <property type="entry name" value="Sld2"/>
</dbReference>
<dbReference type="Proteomes" id="UP001161757">
    <property type="component" value="Unassembled WGS sequence"/>
</dbReference>
<comment type="caution">
    <text evidence="10">The sequence shown here is derived from an EMBL/GenBank/DDBJ whole genome shotgun (WGS) entry which is preliminary data.</text>
</comment>
<evidence type="ECO:0000256" key="9">
    <source>
        <dbReference type="SAM" id="MobiDB-lite"/>
    </source>
</evidence>
<evidence type="ECO:0000313" key="10">
    <source>
        <dbReference type="EMBL" id="KAJ8991924.1"/>
    </source>
</evidence>
<dbReference type="GO" id="GO:0003688">
    <property type="term" value="F:DNA replication origin binding"/>
    <property type="evidence" value="ECO:0007669"/>
    <property type="project" value="TreeGrafter"/>
</dbReference>
<evidence type="ECO:0000256" key="3">
    <source>
        <dbReference type="ARBA" id="ARBA00018363"/>
    </source>
</evidence>
<dbReference type="GO" id="GO:0031261">
    <property type="term" value="C:DNA replication preinitiation complex"/>
    <property type="evidence" value="ECO:0007669"/>
    <property type="project" value="TreeGrafter"/>
</dbReference>
<dbReference type="PANTHER" id="PTHR28124:SF1">
    <property type="entry name" value="DNA REPLICATION REGULATOR SLD2"/>
    <property type="match status" value="1"/>
</dbReference>
<name>A0AAN6EVQ6_EXODE</name>
<sequence>MDDSIPLLDTLKRKTIQSQADALRGILKDFERNFAAANNGRKPGKEDIKADATIAAKYKEYNKIRDVLAGKLSLEALNAPPAPPAHHSRRRHTRTDSAISLTPRRPRNGNGTKDTPSKARLHPNEIDPYDAPPASASPKVILSAIGPTPRRDGTVLGIFDLLPSSGSTVKTTISQETPANRKRKIDALVEAQDENRNLNPNLTIAQTPSHRRRSSRTMDGGVAEPLPTTTTTPRSCLNTGRRLQHSKTPVSEGKKFMLNHFFATPSAVRFATMIHDDTEEPDHDVAGTPAKTPLRDTVLGLSPSSKHDTTPPYLKRSFSFKERLLSASTSAGSTTISSSSLKHAGVTSPTASRAGPRTLRQAKFGPKPLSQMIAELQCQDESQTQKQNQGAEQVYHDDQEDDDDLEALRELESNEVNVLIGDSQVGANGNQADHSLNLEPVRTYKKKGQKRTTRRVIMRPVRMKPAAAPKFVAADDEEDDDDENEDPLAVSSEHGDHRNRSHVSRVAETQIVSTGVSQSEPVSAEDPDFDYLISQAEQGGDYIDTEDEYLPEEQEGGEDLDQASATPGRKGSSSTISKAKSTVKGKKASSNNSNKKGSANADGQVGTARTIDPNAYSHMNFRSLKIKNKNSKAKGRGRFGRGRR</sequence>
<evidence type="ECO:0000313" key="11">
    <source>
        <dbReference type="Proteomes" id="UP001161757"/>
    </source>
</evidence>
<dbReference type="AlphaFoldDB" id="A0AAN6EVQ6"/>
<evidence type="ECO:0000256" key="4">
    <source>
        <dbReference type="ARBA" id="ARBA00022705"/>
    </source>
</evidence>
<dbReference type="Gene3D" id="1.10.10.1460">
    <property type="match status" value="1"/>
</dbReference>
<dbReference type="GO" id="GO:0006270">
    <property type="term" value="P:DNA replication initiation"/>
    <property type="evidence" value="ECO:0007669"/>
    <property type="project" value="UniProtKB-UniRule"/>
</dbReference>
<organism evidence="10 11">
    <name type="scientific">Exophiala dermatitidis</name>
    <name type="common">Black yeast-like fungus</name>
    <name type="synonym">Wangiella dermatitidis</name>
    <dbReference type="NCBI Taxonomy" id="5970"/>
    <lineage>
        <taxon>Eukaryota</taxon>
        <taxon>Fungi</taxon>
        <taxon>Dikarya</taxon>
        <taxon>Ascomycota</taxon>
        <taxon>Pezizomycotina</taxon>
        <taxon>Eurotiomycetes</taxon>
        <taxon>Chaetothyriomycetidae</taxon>
        <taxon>Chaetothyriales</taxon>
        <taxon>Herpotrichiellaceae</taxon>
        <taxon>Exophiala</taxon>
    </lineage>
</organism>
<accession>A0AAN6EVQ6</accession>
<dbReference type="EMBL" id="JAJGCB010000007">
    <property type="protein sequence ID" value="KAJ8991924.1"/>
    <property type="molecule type" value="Genomic_DNA"/>
</dbReference>
<comment type="similarity">
    <text evidence="2 8">Belongs to the SLD2 family.</text>
</comment>
<keyword evidence="5 8" id="KW-0539">Nucleus</keyword>
<feature type="region of interest" description="Disordered" evidence="9">
    <location>
        <begin position="78"/>
        <end position="136"/>
    </location>
</feature>
<feature type="compositionally biased region" description="Low complexity" evidence="9">
    <location>
        <begin position="331"/>
        <end position="341"/>
    </location>
</feature>
<dbReference type="GO" id="GO:0000727">
    <property type="term" value="P:double-strand break repair via break-induced replication"/>
    <property type="evidence" value="ECO:0007669"/>
    <property type="project" value="TreeGrafter"/>
</dbReference>
<comment type="subcellular location">
    <subcellularLocation>
        <location evidence="1 8">Nucleus</location>
    </subcellularLocation>
</comment>
<protein>
    <recommendedName>
        <fullName evidence="3 8">DNA replication regulator SLD2</fullName>
    </recommendedName>
</protein>
<dbReference type="GO" id="GO:0003697">
    <property type="term" value="F:single-stranded DNA binding"/>
    <property type="evidence" value="ECO:0007669"/>
    <property type="project" value="TreeGrafter"/>
</dbReference>
<feature type="region of interest" description="Disordered" evidence="9">
    <location>
        <begin position="207"/>
        <end position="249"/>
    </location>
</feature>
<dbReference type="GO" id="GO:1902977">
    <property type="term" value="P:mitotic DNA replication preinitiation complex assembly"/>
    <property type="evidence" value="ECO:0007669"/>
    <property type="project" value="TreeGrafter"/>
</dbReference>
<feature type="compositionally biased region" description="Acidic residues" evidence="9">
    <location>
        <begin position="474"/>
        <end position="486"/>
    </location>
</feature>
<feature type="compositionally biased region" description="Polar residues" evidence="9">
    <location>
        <begin position="227"/>
        <end position="238"/>
    </location>
</feature>
<feature type="compositionally biased region" description="Polar residues" evidence="9">
    <location>
        <begin position="571"/>
        <end position="580"/>
    </location>
</feature>
<feature type="region of interest" description="Disordered" evidence="9">
    <location>
        <begin position="467"/>
        <end position="644"/>
    </location>
</feature>
<evidence type="ECO:0000256" key="8">
    <source>
        <dbReference type="RuleBase" id="RU367067"/>
    </source>
</evidence>
<feature type="region of interest" description="Disordered" evidence="9">
    <location>
        <begin position="379"/>
        <end position="402"/>
    </location>
</feature>
<evidence type="ECO:0000256" key="5">
    <source>
        <dbReference type="ARBA" id="ARBA00023242"/>
    </source>
</evidence>
<evidence type="ECO:0000256" key="6">
    <source>
        <dbReference type="ARBA" id="ARBA00023306"/>
    </source>
</evidence>
<feature type="compositionally biased region" description="Low complexity" evidence="9">
    <location>
        <begin position="588"/>
        <end position="601"/>
    </location>
</feature>
<feature type="compositionally biased region" description="Polar residues" evidence="9">
    <location>
        <begin position="510"/>
        <end position="521"/>
    </location>
</feature>
<reference evidence="10" key="1">
    <citation type="submission" date="2023-01" db="EMBL/GenBank/DDBJ databases">
        <title>Exophiala dermititidis isolated from Cystic Fibrosis Patient.</title>
        <authorList>
            <person name="Kurbessoian T."/>
            <person name="Crocker A."/>
            <person name="Murante D."/>
            <person name="Hogan D.A."/>
            <person name="Stajich J.E."/>
        </authorList>
    </citation>
    <scope>NUCLEOTIDE SEQUENCE</scope>
    <source>
        <strain evidence="10">Ex8</strain>
    </source>
</reference>
<feature type="region of interest" description="Disordered" evidence="9">
    <location>
        <begin position="331"/>
        <end position="362"/>
    </location>
</feature>